<dbReference type="EMBL" id="GG663750">
    <property type="protein sequence ID" value="EEH51542.1"/>
    <property type="molecule type" value="Genomic_DNA"/>
</dbReference>
<dbReference type="Proteomes" id="UP000001876">
    <property type="component" value="Unassembled WGS sequence"/>
</dbReference>
<evidence type="ECO:0000256" key="4">
    <source>
        <dbReference type="ARBA" id="ARBA00023163"/>
    </source>
</evidence>
<dbReference type="STRING" id="564608.C1N7K8"/>
<protein>
    <submittedName>
        <fullName evidence="6">Transcription initiation factor IID, 31kD subunit</fullName>
    </submittedName>
</protein>
<name>C1N7K8_MICPC</name>
<dbReference type="eggNOG" id="KOG3334">
    <property type="taxonomic scope" value="Eukaryota"/>
</dbReference>
<dbReference type="SUPFAM" id="SSF47113">
    <property type="entry name" value="Histone-fold"/>
    <property type="match status" value="1"/>
</dbReference>
<dbReference type="GO" id="GO:0051123">
    <property type="term" value="P:RNA polymerase II preinitiation complex assembly"/>
    <property type="evidence" value="ECO:0007669"/>
    <property type="project" value="TreeGrafter"/>
</dbReference>
<dbReference type="GO" id="GO:0003743">
    <property type="term" value="F:translation initiation factor activity"/>
    <property type="evidence" value="ECO:0007669"/>
    <property type="project" value="UniProtKB-KW"/>
</dbReference>
<evidence type="ECO:0000256" key="2">
    <source>
        <dbReference type="ARBA" id="ARBA00007646"/>
    </source>
</evidence>
<dbReference type="InterPro" id="IPR003162">
    <property type="entry name" value="TFIID-31"/>
</dbReference>
<comment type="subcellular location">
    <subcellularLocation>
        <location evidence="1">Nucleus</location>
    </subcellularLocation>
</comment>
<dbReference type="AlphaFoldDB" id="C1N7K8"/>
<evidence type="ECO:0000256" key="3">
    <source>
        <dbReference type="ARBA" id="ARBA00023015"/>
    </source>
</evidence>
<dbReference type="RefSeq" id="XP_003063920.1">
    <property type="nucleotide sequence ID" value="XM_003063874.1"/>
</dbReference>
<keyword evidence="6" id="KW-0396">Initiation factor</keyword>
<dbReference type="GO" id="GO:0005669">
    <property type="term" value="C:transcription factor TFIID complex"/>
    <property type="evidence" value="ECO:0007669"/>
    <property type="project" value="TreeGrafter"/>
</dbReference>
<dbReference type="GO" id="GO:0016251">
    <property type="term" value="F:RNA polymerase II general transcription initiation factor activity"/>
    <property type="evidence" value="ECO:0007669"/>
    <property type="project" value="TreeGrafter"/>
</dbReference>
<dbReference type="Gene3D" id="1.10.20.10">
    <property type="entry name" value="Histone, subunit A"/>
    <property type="match status" value="1"/>
</dbReference>
<sequence>MPVSKTVIAAAAAAAASTNAEVRAAEGKMPRDAAVVINVLRSMGVTEWEPRVVNMLMEFIHRYTSQVLSDSVAYTKHRGGAEVNVDDVKLAIETKLMREFHAPASVEDMRDRAAALNAIPLPELSNRPGIHVPQDDNLLGAHVQYFPRPGGVLIGEEGRRGAFSLHWSPYDRVGVVNAVP</sequence>
<evidence type="ECO:0000313" key="7">
    <source>
        <dbReference type="Proteomes" id="UP000001876"/>
    </source>
</evidence>
<dbReference type="GO" id="GO:0000124">
    <property type="term" value="C:SAGA complex"/>
    <property type="evidence" value="ECO:0007669"/>
    <property type="project" value="TreeGrafter"/>
</dbReference>
<dbReference type="KEGG" id="mpp:MICPUCDRAFT_70865"/>
<evidence type="ECO:0000313" key="6">
    <source>
        <dbReference type="EMBL" id="EEH51542.1"/>
    </source>
</evidence>
<dbReference type="OrthoDB" id="341924at2759"/>
<accession>C1N7K8</accession>
<dbReference type="PANTHER" id="PTHR48068:SF4">
    <property type="entry name" value="TATA-BOX BINDING PROTEIN ASSOCIATED FACTOR 9"/>
    <property type="match status" value="1"/>
</dbReference>
<proteinExistence type="inferred from homology"/>
<dbReference type="GO" id="GO:0046982">
    <property type="term" value="F:protein heterodimerization activity"/>
    <property type="evidence" value="ECO:0007669"/>
    <property type="project" value="InterPro"/>
</dbReference>
<keyword evidence="7" id="KW-1185">Reference proteome</keyword>
<keyword evidence="3" id="KW-0805">Transcription regulation</keyword>
<dbReference type="InterPro" id="IPR051431">
    <property type="entry name" value="TFIID_subunit_9"/>
</dbReference>
<dbReference type="GeneID" id="9689359"/>
<dbReference type="OMA" id="YEPRVVT"/>
<dbReference type="CDD" id="cd07979">
    <property type="entry name" value="HFD_TAF9"/>
    <property type="match status" value="1"/>
</dbReference>
<dbReference type="InterPro" id="IPR009072">
    <property type="entry name" value="Histone-fold"/>
</dbReference>
<dbReference type="Pfam" id="PF02291">
    <property type="entry name" value="TFIID-31kDa"/>
    <property type="match status" value="1"/>
</dbReference>
<dbReference type="PANTHER" id="PTHR48068">
    <property type="entry name" value="TAF9 RNA POLYMERASE II, TATA BOX-BINDING PROTEIN (TBP)-ASSOCIATED FACTOR"/>
    <property type="match status" value="1"/>
</dbReference>
<keyword evidence="4" id="KW-0804">Transcription</keyword>
<organism evidence="7">
    <name type="scientific">Micromonas pusilla (strain CCMP1545)</name>
    <name type="common">Picoplanktonic green alga</name>
    <dbReference type="NCBI Taxonomy" id="564608"/>
    <lineage>
        <taxon>Eukaryota</taxon>
        <taxon>Viridiplantae</taxon>
        <taxon>Chlorophyta</taxon>
        <taxon>Mamiellophyceae</taxon>
        <taxon>Mamiellales</taxon>
        <taxon>Mamiellaceae</taxon>
        <taxon>Micromonas</taxon>
    </lineage>
</organism>
<evidence type="ECO:0000256" key="5">
    <source>
        <dbReference type="ARBA" id="ARBA00023242"/>
    </source>
</evidence>
<evidence type="ECO:0000256" key="1">
    <source>
        <dbReference type="ARBA" id="ARBA00004123"/>
    </source>
</evidence>
<gene>
    <name evidence="6" type="ORF">MICPUCDRAFT_70865</name>
</gene>
<keyword evidence="5" id="KW-0539">Nucleus</keyword>
<keyword evidence="6" id="KW-0648">Protein biosynthesis</keyword>
<comment type="similarity">
    <text evidence="2">Belongs to the TAF9 family.</text>
</comment>
<dbReference type="GO" id="GO:0003713">
    <property type="term" value="F:transcription coactivator activity"/>
    <property type="evidence" value="ECO:0007669"/>
    <property type="project" value="TreeGrafter"/>
</dbReference>
<reference evidence="6 7" key="1">
    <citation type="journal article" date="2009" name="Science">
        <title>Green evolution and dynamic adaptations revealed by genomes of the marine picoeukaryotes Micromonas.</title>
        <authorList>
            <person name="Worden A.Z."/>
            <person name="Lee J.H."/>
            <person name="Mock T."/>
            <person name="Rouze P."/>
            <person name="Simmons M.P."/>
            <person name="Aerts A.L."/>
            <person name="Allen A.E."/>
            <person name="Cuvelier M.L."/>
            <person name="Derelle E."/>
            <person name="Everett M.V."/>
            <person name="Foulon E."/>
            <person name="Grimwood J."/>
            <person name="Gundlach H."/>
            <person name="Henrissat B."/>
            <person name="Napoli C."/>
            <person name="McDonald S.M."/>
            <person name="Parker M.S."/>
            <person name="Rombauts S."/>
            <person name="Salamov A."/>
            <person name="Von Dassow P."/>
            <person name="Badger J.H."/>
            <person name="Coutinho P.M."/>
            <person name="Demir E."/>
            <person name="Dubchak I."/>
            <person name="Gentemann C."/>
            <person name="Eikrem W."/>
            <person name="Gready J.E."/>
            <person name="John U."/>
            <person name="Lanier W."/>
            <person name="Lindquist E.A."/>
            <person name="Lucas S."/>
            <person name="Mayer K.F."/>
            <person name="Moreau H."/>
            <person name="Not F."/>
            <person name="Otillar R."/>
            <person name="Panaud O."/>
            <person name="Pangilinan J."/>
            <person name="Paulsen I."/>
            <person name="Piegu B."/>
            <person name="Poliakov A."/>
            <person name="Robbens S."/>
            <person name="Schmutz J."/>
            <person name="Toulza E."/>
            <person name="Wyss T."/>
            <person name="Zelensky A."/>
            <person name="Zhou K."/>
            <person name="Armbrust E.V."/>
            <person name="Bhattacharya D."/>
            <person name="Goodenough U.W."/>
            <person name="Van de Peer Y."/>
            <person name="Grigoriev I.V."/>
        </authorList>
    </citation>
    <scope>NUCLEOTIDE SEQUENCE [LARGE SCALE GENOMIC DNA]</scope>
    <source>
        <strain evidence="6 7">CCMP1545</strain>
    </source>
</reference>